<comment type="caution">
    <text evidence="2">The sequence shown here is derived from an EMBL/GenBank/DDBJ whole genome shotgun (WGS) entry which is preliminary data.</text>
</comment>
<feature type="transmembrane region" description="Helical" evidence="1">
    <location>
        <begin position="32"/>
        <end position="55"/>
    </location>
</feature>
<sequence length="109" mass="12511">MIIKIVLLIFIAFALSRVVLRWRKKDITAREFFVWLVFWVLVAVAVILPQTTDVLAKFVGVSRGADLLVYISIVVLFFGMFKVLVKLESVDKQITELVRKLAIKDSDEQ</sequence>
<evidence type="ECO:0000313" key="3">
    <source>
        <dbReference type="Proteomes" id="UP000230935"/>
    </source>
</evidence>
<keyword evidence="1" id="KW-1133">Transmembrane helix</keyword>
<proteinExistence type="predicted"/>
<organism evidence="2 3">
    <name type="scientific">Candidatus Buchananbacteria bacterium CG10_big_fil_rev_8_21_14_0_10_42_9</name>
    <dbReference type="NCBI Taxonomy" id="1974526"/>
    <lineage>
        <taxon>Bacteria</taxon>
        <taxon>Candidatus Buchananiibacteriota</taxon>
    </lineage>
</organism>
<dbReference type="Proteomes" id="UP000230935">
    <property type="component" value="Unassembled WGS sequence"/>
</dbReference>
<dbReference type="EMBL" id="PEZZ01000004">
    <property type="protein sequence ID" value="PIS05550.1"/>
    <property type="molecule type" value="Genomic_DNA"/>
</dbReference>
<dbReference type="AlphaFoldDB" id="A0A2H0W4I8"/>
<keyword evidence="1" id="KW-0812">Transmembrane</keyword>
<dbReference type="InterPro" id="IPR019277">
    <property type="entry name" value="DUF2304"/>
</dbReference>
<reference evidence="3" key="1">
    <citation type="submission" date="2017-09" db="EMBL/GenBank/DDBJ databases">
        <title>Depth-based differentiation of microbial function through sediment-hosted aquifers and enrichment of novel symbionts in the deep terrestrial subsurface.</title>
        <authorList>
            <person name="Probst A.J."/>
            <person name="Ladd B."/>
            <person name="Jarett J.K."/>
            <person name="Geller-Mcgrath D.E."/>
            <person name="Sieber C.M.K."/>
            <person name="Emerson J.B."/>
            <person name="Anantharaman K."/>
            <person name="Thomas B.C."/>
            <person name="Malmstrom R."/>
            <person name="Stieglmeier M."/>
            <person name="Klingl A."/>
            <person name="Woyke T."/>
            <person name="Ryan C.M."/>
            <person name="Banfield J.F."/>
        </authorList>
    </citation>
    <scope>NUCLEOTIDE SEQUENCE [LARGE SCALE GENOMIC DNA]</scope>
</reference>
<keyword evidence="1" id="KW-0472">Membrane</keyword>
<gene>
    <name evidence="2" type="ORF">COT81_00865</name>
</gene>
<evidence type="ECO:0000313" key="2">
    <source>
        <dbReference type="EMBL" id="PIS05550.1"/>
    </source>
</evidence>
<protein>
    <submittedName>
        <fullName evidence="2">DUF2304 domain-containing protein</fullName>
    </submittedName>
</protein>
<name>A0A2H0W4I8_9BACT</name>
<dbReference type="Pfam" id="PF10066">
    <property type="entry name" value="DUF2304"/>
    <property type="match status" value="1"/>
</dbReference>
<accession>A0A2H0W4I8</accession>
<feature type="transmembrane region" description="Helical" evidence="1">
    <location>
        <begin position="67"/>
        <end position="85"/>
    </location>
</feature>
<evidence type="ECO:0000256" key="1">
    <source>
        <dbReference type="SAM" id="Phobius"/>
    </source>
</evidence>